<evidence type="ECO:0000256" key="1">
    <source>
        <dbReference type="SAM" id="MobiDB-lite"/>
    </source>
</evidence>
<dbReference type="Proteomes" id="UP000283269">
    <property type="component" value="Unassembled WGS sequence"/>
</dbReference>
<accession>A0A409WT68</accession>
<dbReference type="EMBL" id="NHYD01003228">
    <property type="protein sequence ID" value="PPQ81661.1"/>
    <property type="molecule type" value="Genomic_DNA"/>
</dbReference>
<keyword evidence="3" id="KW-1185">Reference proteome</keyword>
<comment type="caution">
    <text evidence="2">The sequence shown here is derived from an EMBL/GenBank/DDBJ whole genome shotgun (WGS) entry which is preliminary data.</text>
</comment>
<evidence type="ECO:0000313" key="3">
    <source>
        <dbReference type="Proteomes" id="UP000283269"/>
    </source>
</evidence>
<gene>
    <name evidence="2" type="ORF">CVT25_013340</name>
</gene>
<evidence type="ECO:0000313" key="2">
    <source>
        <dbReference type="EMBL" id="PPQ81661.1"/>
    </source>
</evidence>
<organism evidence="2 3">
    <name type="scientific">Psilocybe cyanescens</name>
    <dbReference type="NCBI Taxonomy" id="93625"/>
    <lineage>
        <taxon>Eukaryota</taxon>
        <taxon>Fungi</taxon>
        <taxon>Dikarya</taxon>
        <taxon>Basidiomycota</taxon>
        <taxon>Agaricomycotina</taxon>
        <taxon>Agaricomycetes</taxon>
        <taxon>Agaricomycetidae</taxon>
        <taxon>Agaricales</taxon>
        <taxon>Agaricineae</taxon>
        <taxon>Strophariaceae</taxon>
        <taxon>Psilocybe</taxon>
    </lineage>
</organism>
<dbReference type="InParanoid" id="A0A409WT68"/>
<feature type="region of interest" description="Disordered" evidence="1">
    <location>
        <begin position="437"/>
        <end position="458"/>
    </location>
</feature>
<protein>
    <submittedName>
        <fullName evidence="2">Uncharacterized protein</fullName>
    </submittedName>
</protein>
<reference evidence="2 3" key="1">
    <citation type="journal article" date="2018" name="Evol. Lett.">
        <title>Horizontal gene cluster transfer increased hallucinogenic mushroom diversity.</title>
        <authorList>
            <person name="Reynolds H.T."/>
            <person name="Vijayakumar V."/>
            <person name="Gluck-Thaler E."/>
            <person name="Korotkin H.B."/>
            <person name="Matheny P.B."/>
            <person name="Slot J.C."/>
        </authorList>
    </citation>
    <scope>NUCLEOTIDE SEQUENCE [LARGE SCALE GENOMIC DNA]</scope>
    <source>
        <strain evidence="2 3">2631</strain>
    </source>
</reference>
<sequence>MSPWIGRDARPIVDSLQELCERLRTIFARNPSHVDQPSHVYWFTSTVMLFVSDLKYVLALDGPNGRKTHRHLLQSLTDVLTIAQTISAKQIMDRSPKNSATFAYIALYSSESTVDSEHSIEHISESMNIGLDTIISDLQDLSDLTHLSFNPNSRAYFNIYTVGAVFAAMRHKVQGHCLENQHLGAWDHRITGHSKDVIKDYDSTLPQTMLCTAKRIFEIAYLPHFTDTYCSNLWMYNDGDSTLSVSLHIIPPSHGGSYSSVEERHLNQLDLPIVDFIGYAFHGWITEFHEHVFGRKGSSIISPYDWYPHLAAFLLIILVKNQYAALNANFKESSDWKTITSKFFLPFIKCLPYAIPTQQNLNALRALHYLCPKINLRCQWRPPLGFCSLAIDFLKKYDRSSLSSPEFDLLKAWLSGLMTRESRRIFQGVSTHHMLDDYTTDDGESSSAITDFDQDEEL</sequence>
<proteinExistence type="predicted"/>
<dbReference type="AlphaFoldDB" id="A0A409WT68"/>
<name>A0A409WT68_PSICY</name>